<reference evidence="1" key="1">
    <citation type="journal article" date="2014" name="Front. Microbiol.">
        <title>High frequency of phylogenetically diverse reductive dehalogenase-homologous genes in deep subseafloor sedimentary metagenomes.</title>
        <authorList>
            <person name="Kawai M."/>
            <person name="Futagami T."/>
            <person name="Toyoda A."/>
            <person name="Takaki Y."/>
            <person name="Nishi S."/>
            <person name="Hori S."/>
            <person name="Arai W."/>
            <person name="Tsubouchi T."/>
            <person name="Morono Y."/>
            <person name="Uchiyama I."/>
            <person name="Ito T."/>
            <person name="Fujiyama A."/>
            <person name="Inagaki F."/>
            <person name="Takami H."/>
        </authorList>
    </citation>
    <scope>NUCLEOTIDE SEQUENCE</scope>
    <source>
        <strain evidence="1">Expedition CK06-06</strain>
    </source>
</reference>
<comment type="caution">
    <text evidence="1">The sequence shown here is derived from an EMBL/GenBank/DDBJ whole genome shotgun (WGS) entry which is preliminary data.</text>
</comment>
<name>X1CXS9_9ZZZZ</name>
<evidence type="ECO:0000313" key="1">
    <source>
        <dbReference type="EMBL" id="GAH00855.1"/>
    </source>
</evidence>
<protein>
    <submittedName>
        <fullName evidence="1">Uncharacterized protein</fullName>
    </submittedName>
</protein>
<sequence length="92" mass="10381">MIDWSPLVLDKEAPLVDSFLPAGDNVSIASNIHIIIKDQLPSAGIDLSSMKVTLNNSMVDFDITNSVEIVDAYYNQYELRWVTPLRAYETYD</sequence>
<proteinExistence type="predicted"/>
<accession>X1CXS9</accession>
<gene>
    <name evidence="1" type="ORF">S01H4_37516</name>
</gene>
<dbReference type="EMBL" id="BART01020162">
    <property type="protein sequence ID" value="GAH00855.1"/>
    <property type="molecule type" value="Genomic_DNA"/>
</dbReference>
<organism evidence="1">
    <name type="scientific">marine sediment metagenome</name>
    <dbReference type="NCBI Taxonomy" id="412755"/>
    <lineage>
        <taxon>unclassified sequences</taxon>
        <taxon>metagenomes</taxon>
        <taxon>ecological metagenomes</taxon>
    </lineage>
</organism>
<dbReference type="AlphaFoldDB" id="X1CXS9"/>